<feature type="signal peptide" evidence="12">
    <location>
        <begin position="1"/>
        <end position="17"/>
    </location>
</feature>
<feature type="active site" description="Nucleophile" evidence="9">
    <location>
        <position position="376"/>
    </location>
</feature>
<evidence type="ECO:0000256" key="11">
    <source>
        <dbReference type="SAM" id="MobiDB-lite"/>
    </source>
</evidence>
<dbReference type="PRINTS" id="PR00134">
    <property type="entry name" value="GLHYDRLASE10"/>
</dbReference>
<dbReference type="InterPro" id="IPR017853">
    <property type="entry name" value="GH"/>
</dbReference>
<accession>Q5KQS0</accession>
<dbReference type="PANTHER" id="PTHR31490">
    <property type="entry name" value="GLYCOSYL HYDROLASE"/>
    <property type="match status" value="1"/>
</dbReference>
<dbReference type="Gene3D" id="2.60.60.40">
    <property type="match status" value="1"/>
</dbReference>
<proteinExistence type="inferred from homology"/>
<comment type="similarity">
    <text evidence="2 10">Belongs to the glycosyl hydrolase 10 (cellulase F) family.</text>
</comment>
<evidence type="ECO:0000256" key="6">
    <source>
        <dbReference type="ARBA" id="ARBA00023277"/>
    </source>
</evidence>
<evidence type="ECO:0000313" key="14">
    <source>
        <dbReference type="EMBL" id="BAD88441.1"/>
    </source>
</evidence>
<dbReference type="SMART" id="SM00633">
    <property type="entry name" value="Glyco_10"/>
    <property type="match status" value="1"/>
</dbReference>
<evidence type="ECO:0000256" key="1">
    <source>
        <dbReference type="ARBA" id="ARBA00000681"/>
    </source>
</evidence>
<comment type="catalytic activity">
    <reaction evidence="1 10">
        <text>Endohydrolysis of (1-&gt;4)-beta-D-xylosidic linkages in xylans.</text>
        <dbReference type="EC" id="3.2.1.8"/>
    </reaction>
</comment>
<keyword evidence="3 14" id="KW-0858">Xylan degradation</keyword>
<organism evidence="14">
    <name type="scientific">Pseudomonas sp. ND137</name>
    <dbReference type="NCBI Taxonomy" id="147640"/>
    <lineage>
        <taxon>Bacteria</taxon>
        <taxon>Pseudomonadati</taxon>
        <taxon>Pseudomonadota</taxon>
        <taxon>Gammaproteobacteria</taxon>
        <taxon>Pseudomonadales</taxon>
        <taxon>Pseudomonadaceae</taxon>
        <taxon>Pseudomonas</taxon>
    </lineage>
</organism>
<dbReference type="Pfam" id="PF00331">
    <property type="entry name" value="Glyco_hydro_10"/>
    <property type="match status" value="1"/>
</dbReference>
<dbReference type="GO" id="GO:0045493">
    <property type="term" value="P:xylan catabolic process"/>
    <property type="evidence" value="ECO:0007669"/>
    <property type="project" value="UniProtKB-KW"/>
</dbReference>
<dbReference type="AlphaFoldDB" id="Q5KQS0"/>
<protein>
    <recommendedName>
        <fullName evidence="10">Beta-xylanase</fullName>
        <ecNumber evidence="10">3.2.1.8</ecNumber>
    </recommendedName>
</protein>
<dbReference type="PROSITE" id="PS00591">
    <property type="entry name" value="GH10_1"/>
    <property type="match status" value="1"/>
</dbReference>
<evidence type="ECO:0000256" key="10">
    <source>
        <dbReference type="RuleBase" id="RU361174"/>
    </source>
</evidence>
<evidence type="ECO:0000256" key="8">
    <source>
        <dbReference type="ARBA" id="ARBA00023326"/>
    </source>
</evidence>
<evidence type="ECO:0000256" key="5">
    <source>
        <dbReference type="ARBA" id="ARBA00022801"/>
    </source>
</evidence>
<feature type="region of interest" description="Disordered" evidence="11">
    <location>
        <begin position="137"/>
        <end position="166"/>
    </location>
</feature>
<dbReference type="CAZy" id="CBM60">
    <property type="family name" value="Carbohydrate-Binding Module Family 60"/>
</dbReference>
<dbReference type="InterPro" id="IPR044846">
    <property type="entry name" value="GH10"/>
</dbReference>
<dbReference type="PROSITE" id="PS51760">
    <property type="entry name" value="GH10_2"/>
    <property type="match status" value="1"/>
</dbReference>
<evidence type="ECO:0000256" key="2">
    <source>
        <dbReference type="ARBA" id="ARBA00007495"/>
    </source>
</evidence>
<dbReference type="GO" id="GO:0031176">
    <property type="term" value="F:endo-1,4-beta-xylanase activity"/>
    <property type="evidence" value="ECO:0007669"/>
    <property type="project" value="UniProtKB-EC"/>
</dbReference>
<feature type="compositionally biased region" description="Low complexity" evidence="11">
    <location>
        <begin position="138"/>
        <end position="157"/>
    </location>
</feature>
<keyword evidence="6 10" id="KW-0119">Carbohydrate metabolism</keyword>
<feature type="chain" id="PRO_5004258764" description="Beta-xylanase" evidence="12">
    <location>
        <begin position="18"/>
        <end position="444"/>
    </location>
</feature>
<reference evidence="14" key="1">
    <citation type="submission" date="2005-01" db="EMBL/GenBank/DDBJ databases">
        <title>Molecular cloning of a beta-1,4-xylanase gene from Pseudomonas sp. ND137 in Escherichia coli.</title>
        <authorList>
            <person name="Matsumoto M."/>
            <person name="Aoki Y."/>
            <person name="Kamei Y."/>
        </authorList>
    </citation>
    <scope>NUCLEOTIDE SEQUENCE</scope>
    <source>
        <strain evidence="14">ND137</strain>
    </source>
</reference>
<dbReference type="Gene3D" id="3.20.20.80">
    <property type="entry name" value="Glycosidases"/>
    <property type="match status" value="1"/>
</dbReference>
<keyword evidence="8 10" id="KW-0624">Polysaccharide degradation</keyword>
<dbReference type="EC" id="3.2.1.8" evidence="10"/>
<dbReference type="InterPro" id="IPR001000">
    <property type="entry name" value="GH10_dom"/>
</dbReference>
<evidence type="ECO:0000256" key="3">
    <source>
        <dbReference type="ARBA" id="ARBA00022651"/>
    </source>
</evidence>
<sequence>MALPALVLAPTVRAALAAPPLPVVASHSITVRMSGVTGDESVSLEIAGQTIETWTLSIGMLDYTVNTDANGELRVAFTNDSGDRDVQVDYVMVNNVTYQAEDQQDNTGAYDGECGAGSYSEMLHCNGSIGFGNPFDGSSSSSSSSNSSSSSSSSNNNGNPDFPEFFVGNITTNGSVRSDFTQYWDQITPENEGKWGSVEGTRDQYNWGPLDDIYDYARASGIPVKAHVLVWGSQRPGWIDGLSASEQRAEIEEWISDYCERYPDTAMIDVVNEALPSHAPANYAANAFGSDWITESFRLAREHCPNAVLIYNDFNFLTWDTDAIIDMIRPAVNSGYVDALGLQAHGLYNPRPWTAQEIEDKLDQIAALGLPLYISEYDIQESNDQQQLEYMQRHFPIFYNHPDVAGITLWGYVVGATWRDGTGLITSNGQQRPAMQWLMEYLNR</sequence>
<keyword evidence="5 10" id="KW-0378">Hydrolase</keyword>
<name>Q5KQS0_9PSED</name>
<evidence type="ECO:0000256" key="9">
    <source>
        <dbReference type="PROSITE-ProRule" id="PRU10061"/>
    </source>
</evidence>
<dbReference type="Pfam" id="PF16841">
    <property type="entry name" value="CBM60"/>
    <property type="match status" value="1"/>
</dbReference>
<dbReference type="EMBL" id="AB200213">
    <property type="protein sequence ID" value="BAD88441.1"/>
    <property type="molecule type" value="Genomic_DNA"/>
</dbReference>
<evidence type="ECO:0000256" key="12">
    <source>
        <dbReference type="SAM" id="SignalP"/>
    </source>
</evidence>
<keyword evidence="7 10" id="KW-0326">Glycosidase</keyword>
<keyword evidence="4 12" id="KW-0732">Signal</keyword>
<dbReference type="PANTHER" id="PTHR31490:SF88">
    <property type="entry name" value="BETA-XYLANASE"/>
    <property type="match status" value="1"/>
</dbReference>
<evidence type="ECO:0000256" key="4">
    <source>
        <dbReference type="ARBA" id="ARBA00022729"/>
    </source>
</evidence>
<evidence type="ECO:0000256" key="7">
    <source>
        <dbReference type="ARBA" id="ARBA00023295"/>
    </source>
</evidence>
<dbReference type="SUPFAM" id="SSF51445">
    <property type="entry name" value="(Trans)glycosidases"/>
    <property type="match status" value="1"/>
</dbReference>
<dbReference type="InterPro" id="IPR031768">
    <property type="entry name" value="CBM60_xylan-bd"/>
</dbReference>
<evidence type="ECO:0000259" key="13">
    <source>
        <dbReference type="PROSITE" id="PS51760"/>
    </source>
</evidence>
<dbReference type="CAZy" id="GH10">
    <property type="family name" value="Glycoside Hydrolase Family 10"/>
</dbReference>
<feature type="domain" description="GH10" evidence="13">
    <location>
        <begin position="144"/>
        <end position="441"/>
    </location>
</feature>
<dbReference type="InterPro" id="IPR031158">
    <property type="entry name" value="GH10_AS"/>
</dbReference>